<dbReference type="CDD" id="cd02440">
    <property type="entry name" value="AdoMet_MTases"/>
    <property type="match status" value="1"/>
</dbReference>
<gene>
    <name evidence="2" type="ORF">GCM10010502_21920</name>
</gene>
<comment type="caution">
    <text evidence="2">The sequence shown here is derived from an EMBL/GenBank/DDBJ whole genome shotgun (WGS) entry which is preliminary data.</text>
</comment>
<dbReference type="GO" id="GO:0008168">
    <property type="term" value="F:methyltransferase activity"/>
    <property type="evidence" value="ECO:0007669"/>
    <property type="project" value="UniProtKB-KW"/>
</dbReference>
<keyword evidence="2" id="KW-0808">Transferase</keyword>
<protein>
    <submittedName>
        <fullName evidence="2">SAM-dependent methyltransferase</fullName>
    </submittedName>
</protein>
<feature type="domain" description="Methyltransferase" evidence="1">
    <location>
        <begin position="93"/>
        <end position="189"/>
    </location>
</feature>
<evidence type="ECO:0000313" key="3">
    <source>
        <dbReference type="Proteomes" id="UP000610124"/>
    </source>
</evidence>
<reference evidence="2" key="2">
    <citation type="submission" date="2020-09" db="EMBL/GenBank/DDBJ databases">
        <authorList>
            <person name="Sun Q."/>
            <person name="Ohkuma M."/>
        </authorList>
    </citation>
    <scope>NUCLEOTIDE SEQUENCE</scope>
    <source>
        <strain evidence="2">JCM 4434</strain>
    </source>
</reference>
<dbReference type="InterPro" id="IPR050508">
    <property type="entry name" value="Methyltransf_Superfamily"/>
</dbReference>
<dbReference type="GO" id="GO:0032259">
    <property type="term" value="P:methylation"/>
    <property type="evidence" value="ECO:0007669"/>
    <property type="project" value="UniProtKB-KW"/>
</dbReference>
<reference evidence="2" key="1">
    <citation type="journal article" date="2014" name="Int. J. Syst. Evol. Microbiol.">
        <title>Complete genome sequence of Corynebacterium casei LMG S-19264T (=DSM 44701T), isolated from a smear-ripened cheese.</title>
        <authorList>
            <consortium name="US DOE Joint Genome Institute (JGI-PGF)"/>
            <person name="Walter F."/>
            <person name="Albersmeier A."/>
            <person name="Kalinowski J."/>
            <person name="Ruckert C."/>
        </authorList>
    </citation>
    <scope>NUCLEOTIDE SEQUENCE</scope>
    <source>
        <strain evidence="2">JCM 4434</strain>
    </source>
</reference>
<proteinExistence type="predicted"/>
<accession>A0A8H9LJN6</accession>
<dbReference type="AlphaFoldDB" id="A0A8H9LJN6"/>
<name>A0A8H9LJN6_KITAU</name>
<sequence length="300" mass="32564">MTDEEAGEPLGHGSLPMSPGRRRTAFNAYVARYPCPARGGSDAMTSSELGRFYDDFARDYHLLYADWDASLARQGGALDALIRARLGEAPAEVLDCACGIGTQAIGLAALGHAVTGTDLSPVAVARAAAEAAGRGLRLPAAAADMRRLPFPDGRFDVVVCADNALPHLLTAEDVRAALGEMRRVLRPGGLLLVSTRPYDRLRRDRPASTPPQTAERDGRRSVVFQLWHWREDGEHYDLELFQLLPDDAAQWRVTVRRSSYWALGQAQLSSFAAEAGLVGADWEQPDATGFFQPLLIARAP</sequence>
<dbReference type="PANTHER" id="PTHR42912">
    <property type="entry name" value="METHYLTRANSFERASE"/>
    <property type="match status" value="1"/>
</dbReference>
<dbReference type="Proteomes" id="UP000610124">
    <property type="component" value="Unassembled WGS sequence"/>
</dbReference>
<organism evidence="2 3">
    <name type="scientific">Kitasatospora aureofaciens</name>
    <name type="common">Streptomyces aureofaciens</name>
    <dbReference type="NCBI Taxonomy" id="1894"/>
    <lineage>
        <taxon>Bacteria</taxon>
        <taxon>Bacillati</taxon>
        <taxon>Actinomycetota</taxon>
        <taxon>Actinomycetes</taxon>
        <taxon>Kitasatosporales</taxon>
        <taxon>Streptomycetaceae</taxon>
        <taxon>Kitasatospora</taxon>
    </lineage>
</organism>
<dbReference type="Pfam" id="PF13649">
    <property type="entry name" value="Methyltransf_25"/>
    <property type="match status" value="1"/>
</dbReference>
<dbReference type="SUPFAM" id="SSF53335">
    <property type="entry name" value="S-adenosyl-L-methionine-dependent methyltransferases"/>
    <property type="match status" value="1"/>
</dbReference>
<dbReference type="InterPro" id="IPR029063">
    <property type="entry name" value="SAM-dependent_MTases_sf"/>
</dbReference>
<dbReference type="Gene3D" id="3.40.50.150">
    <property type="entry name" value="Vaccinia Virus protein VP39"/>
    <property type="match status" value="1"/>
</dbReference>
<dbReference type="EMBL" id="BMUB01000004">
    <property type="protein sequence ID" value="GGU70063.1"/>
    <property type="molecule type" value="Genomic_DNA"/>
</dbReference>
<evidence type="ECO:0000259" key="1">
    <source>
        <dbReference type="Pfam" id="PF13649"/>
    </source>
</evidence>
<dbReference type="PANTHER" id="PTHR42912:SF93">
    <property type="entry name" value="N6-ADENOSINE-METHYLTRANSFERASE TMT1A"/>
    <property type="match status" value="1"/>
</dbReference>
<keyword evidence="2" id="KW-0489">Methyltransferase</keyword>
<evidence type="ECO:0000313" key="2">
    <source>
        <dbReference type="EMBL" id="GGU70063.1"/>
    </source>
</evidence>
<dbReference type="InterPro" id="IPR041698">
    <property type="entry name" value="Methyltransf_25"/>
</dbReference>